<dbReference type="Proteomes" id="UP000266426">
    <property type="component" value="Unassembled WGS sequence"/>
</dbReference>
<comment type="caution">
    <text evidence="2">The sequence shown here is derived from an EMBL/GenBank/DDBJ whole genome shotgun (WGS) entry which is preliminary data.</text>
</comment>
<sequence length="124" mass="14530">MSTERREFERIPYEVVTDYRIYLQKTLKKEELFYGKAQIINISGGGIQVRLQDVASDLLSDLLEKNKKLMLEFDVQIEDKTVTVYGKMIWAKEEGTTQAGICFVDIDTEERSKILHYIERQMSK</sequence>
<evidence type="ECO:0000313" key="2">
    <source>
        <dbReference type="EMBL" id="RJP59866.1"/>
    </source>
</evidence>
<dbReference type="AlphaFoldDB" id="A0A3A4R614"/>
<evidence type="ECO:0000313" key="3">
    <source>
        <dbReference type="Proteomes" id="UP000266426"/>
    </source>
</evidence>
<name>A0A3A4R614_9BACT</name>
<dbReference type="SUPFAM" id="SSF141371">
    <property type="entry name" value="PilZ domain-like"/>
    <property type="match status" value="1"/>
</dbReference>
<accession>A0A3A4R614</accession>
<dbReference type="GO" id="GO:0035438">
    <property type="term" value="F:cyclic-di-GMP binding"/>
    <property type="evidence" value="ECO:0007669"/>
    <property type="project" value="InterPro"/>
</dbReference>
<proteinExistence type="predicted"/>
<dbReference type="Pfam" id="PF07238">
    <property type="entry name" value="PilZ"/>
    <property type="match status" value="1"/>
</dbReference>
<organism evidence="2 3">
    <name type="scientific">Candidatus Auribacter fodinae</name>
    <dbReference type="NCBI Taxonomy" id="2093366"/>
    <lineage>
        <taxon>Bacteria</taxon>
        <taxon>Pseudomonadati</taxon>
        <taxon>Candidatus Auribacterota</taxon>
        <taxon>Candidatus Auribacteria</taxon>
        <taxon>Candidatus Auribacterales</taxon>
        <taxon>Candidatus Auribacteraceae</taxon>
        <taxon>Candidatus Auribacter</taxon>
    </lineage>
</organism>
<protein>
    <submittedName>
        <fullName evidence="2">PilZ domain-containing protein</fullName>
    </submittedName>
</protein>
<dbReference type="InterPro" id="IPR009875">
    <property type="entry name" value="PilZ_domain"/>
</dbReference>
<gene>
    <name evidence="2" type="ORF">C4541_05275</name>
</gene>
<feature type="domain" description="PilZ" evidence="1">
    <location>
        <begin position="4"/>
        <end position="119"/>
    </location>
</feature>
<evidence type="ECO:0000259" key="1">
    <source>
        <dbReference type="Pfam" id="PF07238"/>
    </source>
</evidence>
<reference evidence="2 3" key="1">
    <citation type="journal article" date="2017" name="ISME J.">
        <title>Energy and carbon metabolisms in a deep terrestrial subsurface fluid microbial community.</title>
        <authorList>
            <person name="Momper L."/>
            <person name="Jungbluth S.P."/>
            <person name="Lee M.D."/>
            <person name="Amend J.P."/>
        </authorList>
    </citation>
    <scope>NUCLEOTIDE SEQUENCE [LARGE SCALE GENOMIC DNA]</scope>
    <source>
        <strain evidence="2">SURF_26</strain>
    </source>
</reference>
<dbReference type="EMBL" id="QZJZ01000040">
    <property type="protein sequence ID" value="RJP59866.1"/>
    <property type="molecule type" value="Genomic_DNA"/>
</dbReference>
<dbReference type="Gene3D" id="2.40.10.220">
    <property type="entry name" value="predicted glycosyltransferase like domains"/>
    <property type="match status" value="1"/>
</dbReference>